<name>B0CYP5_LACBS</name>
<feature type="region of interest" description="Disordered" evidence="1">
    <location>
        <begin position="110"/>
        <end position="130"/>
    </location>
</feature>
<dbReference type="GeneID" id="6072780"/>
<evidence type="ECO:0000256" key="1">
    <source>
        <dbReference type="SAM" id="MobiDB-lite"/>
    </source>
</evidence>
<keyword evidence="3" id="KW-1185">Reference proteome</keyword>
<protein>
    <submittedName>
        <fullName evidence="2">Predicted protein</fullName>
    </submittedName>
</protein>
<dbReference type="KEGG" id="lbc:LACBIDRAFT_292945"/>
<reference evidence="2 3" key="1">
    <citation type="journal article" date="2008" name="Nature">
        <title>The genome of Laccaria bicolor provides insights into mycorrhizal symbiosis.</title>
        <authorList>
            <person name="Martin F."/>
            <person name="Aerts A."/>
            <person name="Ahren D."/>
            <person name="Brun A."/>
            <person name="Danchin E.G.J."/>
            <person name="Duchaussoy F."/>
            <person name="Gibon J."/>
            <person name="Kohler A."/>
            <person name="Lindquist E."/>
            <person name="Pereda V."/>
            <person name="Salamov A."/>
            <person name="Shapiro H.J."/>
            <person name="Wuyts J."/>
            <person name="Blaudez D."/>
            <person name="Buee M."/>
            <person name="Brokstein P."/>
            <person name="Canbaeck B."/>
            <person name="Cohen D."/>
            <person name="Courty P.E."/>
            <person name="Coutinho P.M."/>
            <person name="Delaruelle C."/>
            <person name="Detter J.C."/>
            <person name="Deveau A."/>
            <person name="DiFazio S."/>
            <person name="Duplessis S."/>
            <person name="Fraissinet-Tachet L."/>
            <person name="Lucic E."/>
            <person name="Frey-Klett P."/>
            <person name="Fourrey C."/>
            <person name="Feussner I."/>
            <person name="Gay G."/>
            <person name="Grimwood J."/>
            <person name="Hoegger P.J."/>
            <person name="Jain P."/>
            <person name="Kilaru S."/>
            <person name="Labbe J."/>
            <person name="Lin Y.C."/>
            <person name="Legue V."/>
            <person name="Le Tacon F."/>
            <person name="Marmeisse R."/>
            <person name="Melayah D."/>
            <person name="Montanini B."/>
            <person name="Muratet M."/>
            <person name="Nehls U."/>
            <person name="Niculita-Hirzel H."/>
            <person name="Oudot-Le Secq M.P."/>
            <person name="Peter M."/>
            <person name="Quesneville H."/>
            <person name="Rajashekar B."/>
            <person name="Reich M."/>
            <person name="Rouhier N."/>
            <person name="Schmutz J."/>
            <person name="Yin T."/>
            <person name="Chalot M."/>
            <person name="Henrissat B."/>
            <person name="Kuees U."/>
            <person name="Lucas S."/>
            <person name="Van de Peer Y."/>
            <person name="Podila G.K."/>
            <person name="Polle A."/>
            <person name="Pukkila P.J."/>
            <person name="Richardson P.M."/>
            <person name="Rouze P."/>
            <person name="Sanders I.R."/>
            <person name="Stajich J.E."/>
            <person name="Tunlid A."/>
            <person name="Tuskan G."/>
            <person name="Grigoriev I.V."/>
        </authorList>
    </citation>
    <scope>NUCLEOTIDE SEQUENCE [LARGE SCALE GENOMIC DNA]</scope>
    <source>
        <strain evidence="3">S238N-H82 / ATCC MYA-4686</strain>
    </source>
</reference>
<evidence type="ECO:0000313" key="3">
    <source>
        <dbReference type="Proteomes" id="UP000001194"/>
    </source>
</evidence>
<feature type="region of interest" description="Disordered" evidence="1">
    <location>
        <begin position="1"/>
        <end position="38"/>
    </location>
</feature>
<proteinExistence type="predicted"/>
<feature type="compositionally biased region" description="Basic and acidic residues" evidence="1">
    <location>
        <begin position="18"/>
        <end position="34"/>
    </location>
</feature>
<dbReference type="EMBL" id="DS547094">
    <property type="protein sequence ID" value="EDR12487.1"/>
    <property type="molecule type" value="Genomic_DNA"/>
</dbReference>
<dbReference type="AlphaFoldDB" id="B0CYP5"/>
<dbReference type="STRING" id="486041.B0CYP5"/>
<organism evidence="3">
    <name type="scientific">Laccaria bicolor (strain S238N-H82 / ATCC MYA-4686)</name>
    <name type="common">Bicoloured deceiver</name>
    <name type="synonym">Laccaria laccata var. bicolor</name>
    <dbReference type="NCBI Taxonomy" id="486041"/>
    <lineage>
        <taxon>Eukaryota</taxon>
        <taxon>Fungi</taxon>
        <taxon>Dikarya</taxon>
        <taxon>Basidiomycota</taxon>
        <taxon>Agaricomycotina</taxon>
        <taxon>Agaricomycetes</taxon>
        <taxon>Agaricomycetidae</taxon>
        <taxon>Agaricales</taxon>
        <taxon>Agaricineae</taxon>
        <taxon>Hydnangiaceae</taxon>
        <taxon>Laccaria</taxon>
    </lineage>
</organism>
<evidence type="ECO:0000313" key="2">
    <source>
        <dbReference type="EMBL" id="EDR12487.1"/>
    </source>
</evidence>
<accession>B0CYP5</accession>
<dbReference type="InParanoid" id="B0CYP5"/>
<dbReference type="HOGENOM" id="CLU_560908_0_0_1"/>
<dbReference type="Proteomes" id="UP000001194">
    <property type="component" value="Unassembled WGS sequence"/>
</dbReference>
<gene>
    <name evidence="2" type="ORF">LACBIDRAFT_292945</name>
</gene>
<sequence length="556" mass="62189">MIKPRLDFSDEIIDDSEPERIEHRRAQDSQRTHPTDQMGGERYQKIIDVIEITDDERLDNVPHPKSIEGAAVTLTSSESDGAMDIATSTSLRLPEVEIDTLNVANSALPAERHQTFSSSSPQRTRQKQHIDEDETILTKLDLARFAHKVTNDTSRFRPPAPPTGTKQRSRAKAYQLAPDFSDAYLARMAKCVCCDIPWRTSKTAAVKMRHVLSCAKQHGIDDNTLESAIRNEIERLSVDVLKGDGPQKVLPSSEAQKTLFEDLVTSTVSKKKTRPQATRSSVTIASLTRKATLDRARVVLEQRSSTLAGPYLDHNINMQSALHHDDEFSPGTQKFAPSKLGATRRGTQLLPSTSSYPDKHDAFLESSHNPSCKNASTKAVNGRCLRAGIENPPEKAPLHTGSERTIPSLQIAQLAKVIPISPEIYPLDRFYGFDDVCLHRDLGIRDLCPVPSKHTEPVTLDVKPSKLNVSRTPRGRKKTVPNPRDAFDEEEIMIRIMCDQQLYLRILRYEPIHFNVFLKLLTPDVVIVSGKIKLQLRAFLDGQAINFYGADRTSKV</sequence>
<dbReference type="OrthoDB" id="5576441at2759"/>
<feature type="region of interest" description="Disordered" evidence="1">
    <location>
        <begin position="150"/>
        <end position="171"/>
    </location>
</feature>
<dbReference type="RefSeq" id="XP_001876751.1">
    <property type="nucleotide sequence ID" value="XM_001876716.1"/>
</dbReference>